<feature type="domain" description="Integrase catalytic" evidence="4">
    <location>
        <begin position="326"/>
        <end position="490"/>
    </location>
</feature>
<feature type="region of interest" description="Disordered" evidence="3">
    <location>
        <begin position="143"/>
        <end position="163"/>
    </location>
</feature>
<evidence type="ECO:0000256" key="2">
    <source>
        <dbReference type="SAM" id="Coils"/>
    </source>
</evidence>
<comment type="function">
    <text evidence="1">Involved in the transposition of the insertion sequence.</text>
</comment>
<dbReference type="InterPro" id="IPR050900">
    <property type="entry name" value="Transposase_IS3/IS150/IS904"/>
</dbReference>
<keyword evidence="6" id="KW-1185">Reference proteome</keyword>
<comment type="caution">
    <text evidence="5">The sequence shown here is derived from an EMBL/GenBank/DDBJ whole genome shotgun (WGS) entry which is preliminary data.</text>
</comment>
<dbReference type="InterPro" id="IPR025948">
    <property type="entry name" value="HTH-like_dom"/>
</dbReference>
<feature type="coiled-coil region" evidence="2">
    <location>
        <begin position="168"/>
        <end position="195"/>
    </location>
</feature>
<dbReference type="Pfam" id="PF13276">
    <property type="entry name" value="HTH_21"/>
    <property type="match status" value="1"/>
</dbReference>
<evidence type="ECO:0000256" key="1">
    <source>
        <dbReference type="ARBA" id="ARBA00002286"/>
    </source>
</evidence>
<dbReference type="NCBIfam" id="NF033516">
    <property type="entry name" value="transpos_IS3"/>
    <property type="match status" value="1"/>
</dbReference>
<evidence type="ECO:0000256" key="3">
    <source>
        <dbReference type="SAM" id="MobiDB-lite"/>
    </source>
</evidence>
<dbReference type="Pfam" id="PF13333">
    <property type="entry name" value="rve_2"/>
    <property type="match status" value="1"/>
</dbReference>
<feature type="region of interest" description="Disordered" evidence="3">
    <location>
        <begin position="80"/>
        <end position="99"/>
    </location>
</feature>
<name>A0AAE3V8S5_9FIRM</name>
<proteinExistence type="predicted"/>
<dbReference type="InterPro" id="IPR001584">
    <property type="entry name" value="Integrase_cat-core"/>
</dbReference>
<dbReference type="AlphaFoldDB" id="A0AAE3V8S5"/>
<dbReference type="PANTHER" id="PTHR46889">
    <property type="entry name" value="TRANSPOSASE INSF FOR INSERTION SEQUENCE IS3B-RELATED"/>
    <property type="match status" value="1"/>
</dbReference>
<evidence type="ECO:0000259" key="4">
    <source>
        <dbReference type="PROSITE" id="PS50994"/>
    </source>
</evidence>
<dbReference type="RefSeq" id="WP_307252427.1">
    <property type="nucleotide sequence ID" value="NZ_JAUSTO010000002.1"/>
</dbReference>
<dbReference type="SUPFAM" id="SSF53098">
    <property type="entry name" value="Ribonuclease H-like"/>
    <property type="match status" value="1"/>
</dbReference>
<dbReference type="InterPro" id="IPR036397">
    <property type="entry name" value="RNaseH_sf"/>
</dbReference>
<dbReference type="InterPro" id="IPR012337">
    <property type="entry name" value="RNaseH-like_sf"/>
</dbReference>
<protein>
    <submittedName>
        <fullName evidence="5">Transposase InsO family protein/transposase-like protein</fullName>
    </submittedName>
</protein>
<dbReference type="PANTHER" id="PTHR46889:SF4">
    <property type="entry name" value="TRANSPOSASE INSO FOR INSERTION SEQUENCE ELEMENT IS911B-RELATED"/>
    <property type="match status" value="1"/>
</dbReference>
<keyword evidence="2" id="KW-0175">Coiled coil</keyword>
<dbReference type="EMBL" id="JAUSTO010000002">
    <property type="protein sequence ID" value="MDQ0151687.1"/>
    <property type="molecule type" value="Genomic_DNA"/>
</dbReference>
<accession>A0AAE3V8S5</accession>
<reference evidence="5" key="1">
    <citation type="submission" date="2023-07" db="EMBL/GenBank/DDBJ databases">
        <title>Genomic Encyclopedia of Type Strains, Phase IV (KMG-IV): sequencing the most valuable type-strain genomes for metagenomic binning, comparative biology and taxonomic classification.</title>
        <authorList>
            <person name="Goeker M."/>
        </authorList>
    </citation>
    <scope>NUCLEOTIDE SEQUENCE</scope>
    <source>
        <strain evidence="5">DSM 19659</strain>
    </source>
</reference>
<dbReference type="InterPro" id="IPR009057">
    <property type="entry name" value="Homeodomain-like_sf"/>
</dbReference>
<dbReference type="Pfam" id="PF00665">
    <property type="entry name" value="rve"/>
    <property type="match status" value="1"/>
</dbReference>
<evidence type="ECO:0000313" key="5">
    <source>
        <dbReference type="EMBL" id="MDQ0151687.1"/>
    </source>
</evidence>
<evidence type="ECO:0000313" key="6">
    <source>
        <dbReference type="Proteomes" id="UP001241537"/>
    </source>
</evidence>
<sequence length="493" mass="56884">MKLVLAEKPSDGYFLGGCGQKAGLLGLRKEQEMYSKEQREKALALYDKCHSITKVIQILGYPESRQGLYLWLRERNATPKKKAERRRVNNSPDHPLHPSLETKLDILRRCFIEGENVQLVSEETGYSRASIYTWRRKHQSGEPVRLMNSKDDPRGILSKGVPSSTSDIDALKQQMFEMQLEIDILKETIKVLKKDPGVSKVPLKNKEKAAIADALKDRYTLPILLGKLEMAKSSYYYQENRLNSIDKYQGLRDQISTIYYDNRACYGYRRIYAVLKKNGITVSEKIVRQRMREIGLFPRIKQHQKYSSYKGEISPEVPNLIQRNFHAEYPNQKWLTDITEFAIPAGKVYLSPVVDCFDGMLPAWTIGTAPNAALVNEMLDQAITTLSKEEHPLIHSDRGCHYRWPGWIRRMNRAGLERSMSKKGCSPDNSACEGLFGRLKNEMFYNRKWEGVTLPEFMDILHNYLVWYNEKRIKGTLGNMSPLEYRRSLGIAV</sequence>
<dbReference type="SUPFAM" id="SSF46689">
    <property type="entry name" value="Homeodomain-like"/>
    <property type="match status" value="1"/>
</dbReference>
<dbReference type="Gene3D" id="3.30.420.10">
    <property type="entry name" value="Ribonuclease H-like superfamily/Ribonuclease H"/>
    <property type="match status" value="1"/>
</dbReference>
<dbReference type="GO" id="GO:0015074">
    <property type="term" value="P:DNA integration"/>
    <property type="evidence" value="ECO:0007669"/>
    <property type="project" value="InterPro"/>
</dbReference>
<dbReference type="Proteomes" id="UP001241537">
    <property type="component" value="Unassembled WGS sequence"/>
</dbReference>
<dbReference type="PROSITE" id="PS50994">
    <property type="entry name" value="INTEGRASE"/>
    <property type="match status" value="1"/>
</dbReference>
<dbReference type="InterPro" id="IPR048020">
    <property type="entry name" value="Transpos_IS3"/>
</dbReference>
<gene>
    <name evidence="5" type="ORF">J2S20_000367</name>
</gene>
<organism evidence="5 6">
    <name type="scientific">Moryella indoligenes</name>
    <dbReference type="NCBI Taxonomy" id="371674"/>
    <lineage>
        <taxon>Bacteria</taxon>
        <taxon>Bacillati</taxon>
        <taxon>Bacillota</taxon>
        <taxon>Clostridia</taxon>
        <taxon>Lachnospirales</taxon>
        <taxon>Lachnospiraceae</taxon>
        <taxon>Moryella</taxon>
    </lineage>
</organism>
<dbReference type="GO" id="GO:0003676">
    <property type="term" value="F:nucleic acid binding"/>
    <property type="evidence" value="ECO:0007669"/>
    <property type="project" value="InterPro"/>
</dbReference>